<reference evidence="5 6" key="1">
    <citation type="submission" date="2023-02" db="EMBL/GenBank/DDBJ databases">
        <title>Microbacterium betulae sp. nov., isolated from birch wood.</title>
        <authorList>
            <person name="Pasciak M."/>
            <person name="Pawlik K.J."/>
            <person name="Martynowski D."/>
            <person name="Laczmanski L."/>
            <person name="Ciekot J."/>
            <person name="Szponar B."/>
            <person name="Wojcik-Fatla A."/>
            <person name="Mackiewicz B."/>
            <person name="Farian E."/>
            <person name="Cholewa G."/>
            <person name="Cholewa A."/>
            <person name="Dutkiewicz J."/>
        </authorList>
    </citation>
    <scope>NUCLEOTIDE SEQUENCE [LARGE SCALE GENOMIC DNA]</scope>
    <source>
        <strain evidence="5 6">AB</strain>
    </source>
</reference>
<evidence type="ECO:0000256" key="2">
    <source>
        <dbReference type="ARBA" id="ARBA00022801"/>
    </source>
</evidence>
<evidence type="ECO:0000259" key="4">
    <source>
        <dbReference type="SMART" id="SM00479"/>
    </source>
</evidence>
<dbReference type="Gene3D" id="3.40.50.10190">
    <property type="entry name" value="BRCT domain"/>
    <property type="match status" value="1"/>
</dbReference>
<name>A0AA97I721_9MICO</name>
<dbReference type="KEGG" id="mbet:N8K70_00710"/>
<dbReference type="SMART" id="SM00479">
    <property type="entry name" value="EXOIII"/>
    <property type="match status" value="1"/>
</dbReference>
<protein>
    <submittedName>
        <fullName evidence="5">Exonuclease domain-containing protein</fullName>
    </submittedName>
</protein>
<organism evidence="5 6">
    <name type="scientific">Microbacterium betulae</name>
    <dbReference type="NCBI Taxonomy" id="2981139"/>
    <lineage>
        <taxon>Bacteria</taxon>
        <taxon>Bacillati</taxon>
        <taxon>Actinomycetota</taxon>
        <taxon>Actinomycetes</taxon>
        <taxon>Micrococcales</taxon>
        <taxon>Microbacteriaceae</taxon>
        <taxon>Microbacterium</taxon>
    </lineage>
</organism>
<dbReference type="InterPro" id="IPR012337">
    <property type="entry name" value="RNaseH-like_sf"/>
</dbReference>
<keyword evidence="2" id="KW-0378">Hydrolase</keyword>
<keyword evidence="3 5" id="KW-0269">Exonuclease</keyword>
<dbReference type="InterPro" id="IPR001357">
    <property type="entry name" value="BRCT_dom"/>
</dbReference>
<dbReference type="GO" id="GO:0003676">
    <property type="term" value="F:nucleic acid binding"/>
    <property type="evidence" value="ECO:0007669"/>
    <property type="project" value="InterPro"/>
</dbReference>
<keyword evidence="6" id="KW-1185">Reference proteome</keyword>
<dbReference type="SUPFAM" id="SSF158682">
    <property type="entry name" value="TerB-like"/>
    <property type="match status" value="1"/>
</dbReference>
<dbReference type="Pfam" id="PF00929">
    <property type="entry name" value="RNase_T"/>
    <property type="match status" value="1"/>
</dbReference>
<dbReference type="InterPro" id="IPR029024">
    <property type="entry name" value="TerB-like"/>
</dbReference>
<dbReference type="SUPFAM" id="SSF53098">
    <property type="entry name" value="Ribonuclease H-like"/>
    <property type="match status" value="1"/>
</dbReference>
<evidence type="ECO:0000313" key="5">
    <source>
        <dbReference type="EMBL" id="WOF23222.1"/>
    </source>
</evidence>
<dbReference type="InterPro" id="IPR013520">
    <property type="entry name" value="Ribonucl_H"/>
</dbReference>
<evidence type="ECO:0000256" key="3">
    <source>
        <dbReference type="ARBA" id="ARBA00022839"/>
    </source>
</evidence>
<evidence type="ECO:0000256" key="1">
    <source>
        <dbReference type="ARBA" id="ARBA00022722"/>
    </source>
</evidence>
<dbReference type="GO" id="GO:0005829">
    <property type="term" value="C:cytosol"/>
    <property type="evidence" value="ECO:0007669"/>
    <property type="project" value="TreeGrafter"/>
</dbReference>
<dbReference type="CDD" id="cd06127">
    <property type="entry name" value="DEDDh"/>
    <property type="match status" value="1"/>
</dbReference>
<dbReference type="SUPFAM" id="SSF52113">
    <property type="entry name" value="BRCT domain"/>
    <property type="match status" value="1"/>
</dbReference>
<dbReference type="Pfam" id="PF00533">
    <property type="entry name" value="BRCT"/>
    <property type="match status" value="1"/>
</dbReference>
<dbReference type="Gene3D" id="3.30.420.10">
    <property type="entry name" value="Ribonuclease H-like superfamily/Ribonuclease H"/>
    <property type="match status" value="1"/>
</dbReference>
<keyword evidence="1" id="KW-0540">Nuclease</keyword>
<sequence>MTSLAPSGPLGFATIDFETTGVIPERTDRAIEVAVVHSDPDGTITGQWETLINPARDLGRQDIHQISAREILRAPRFGDIAAELVELLSGRVVVAHNASFDLRFLSAELSRIGYWAGAPFTSACTMQLARTYLGGGLSLADCCAAFDIELAGAHRASVDALATAQLLGGYIASTGVDEWTPLLVSAPPLSPLSTPRVPWYPRESAGTYRASFLERIASRVPDVSSDADQASYLALVERCLLDRHLSEHEKDALIDLADRLGIGHETANHLHLTYFRALAEIAWADGVLTDDERDDLVLVAHLLSIGERATAAALVRPAQPTPAPSSDDAFSLEPGDLITLTGEMRRPRNEWQAIIAERGFTAKDAVTKKVRLVAAADPDSLSGKARKARDYGIPVVSEEGLARLLGVSG</sequence>
<accession>A0AA97I721</accession>
<dbReference type="PANTHER" id="PTHR30231">
    <property type="entry name" value="DNA POLYMERASE III SUBUNIT EPSILON"/>
    <property type="match status" value="1"/>
</dbReference>
<dbReference type="RefSeq" id="WP_317139693.1">
    <property type="nucleotide sequence ID" value="NZ_CP118157.1"/>
</dbReference>
<dbReference type="AlphaFoldDB" id="A0AA97I721"/>
<dbReference type="InterPro" id="IPR036420">
    <property type="entry name" value="BRCT_dom_sf"/>
</dbReference>
<dbReference type="Proteomes" id="UP001305498">
    <property type="component" value="Chromosome"/>
</dbReference>
<proteinExistence type="predicted"/>
<gene>
    <name evidence="5" type="ORF">N8K70_00710</name>
</gene>
<dbReference type="EMBL" id="CP118157">
    <property type="protein sequence ID" value="WOF23222.1"/>
    <property type="molecule type" value="Genomic_DNA"/>
</dbReference>
<evidence type="ECO:0000313" key="6">
    <source>
        <dbReference type="Proteomes" id="UP001305498"/>
    </source>
</evidence>
<feature type="domain" description="Exonuclease" evidence="4">
    <location>
        <begin position="11"/>
        <end position="176"/>
    </location>
</feature>
<dbReference type="GO" id="GO:0008408">
    <property type="term" value="F:3'-5' exonuclease activity"/>
    <property type="evidence" value="ECO:0007669"/>
    <property type="project" value="TreeGrafter"/>
</dbReference>
<dbReference type="InterPro" id="IPR036397">
    <property type="entry name" value="RNaseH_sf"/>
</dbReference>
<dbReference type="PANTHER" id="PTHR30231:SF4">
    <property type="entry name" value="PROTEIN NEN2"/>
    <property type="match status" value="1"/>
</dbReference>
<dbReference type="FunFam" id="3.30.420.10:FF:000045">
    <property type="entry name" value="3'-5' exonuclease DinG"/>
    <property type="match status" value="1"/>
</dbReference>